<dbReference type="Proteomes" id="UP000789342">
    <property type="component" value="Unassembled WGS sequence"/>
</dbReference>
<dbReference type="GO" id="GO:0016020">
    <property type="term" value="C:membrane"/>
    <property type="evidence" value="ECO:0007669"/>
    <property type="project" value="UniProtKB-SubCell"/>
</dbReference>
<evidence type="ECO:0000259" key="7">
    <source>
        <dbReference type="PROSITE" id="PS50850"/>
    </source>
</evidence>
<gene>
    <name evidence="8" type="ORF">AMORRO_LOCUS3828</name>
</gene>
<feature type="transmembrane region" description="Helical" evidence="6">
    <location>
        <begin position="35"/>
        <end position="56"/>
    </location>
</feature>
<evidence type="ECO:0000313" key="8">
    <source>
        <dbReference type="EMBL" id="CAG8513101.1"/>
    </source>
</evidence>
<reference evidence="8" key="1">
    <citation type="submission" date="2021-06" db="EMBL/GenBank/DDBJ databases">
        <authorList>
            <person name="Kallberg Y."/>
            <person name="Tangrot J."/>
            <person name="Rosling A."/>
        </authorList>
    </citation>
    <scope>NUCLEOTIDE SEQUENCE</scope>
    <source>
        <strain evidence="8">CL551</strain>
    </source>
</reference>
<feature type="transmembrane region" description="Helical" evidence="6">
    <location>
        <begin position="6"/>
        <end position="23"/>
    </location>
</feature>
<dbReference type="PROSITE" id="PS50850">
    <property type="entry name" value="MFS"/>
    <property type="match status" value="1"/>
</dbReference>
<dbReference type="PANTHER" id="PTHR43791">
    <property type="entry name" value="PERMEASE-RELATED"/>
    <property type="match status" value="1"/>
</dbReference>
<organism evidence="8 9">
    <name type="scientific">Acaulospora morrowiae</name>
    <dbReference type="NCBI Taxonomy" id="94023"/>
    <lineage>
        <taxon>Eukaryota</taxon>
        <taxon>Fungi</taxon>
        <taxon>Fungi incertae sedis</taxon>
        <taxon>Mucoromycota</taxon>
        <taxon>Glomeromycotina</taxon>
        <taxon>Glomeromycetes</taxon>
        <taxon>Diversisporales</taxon>
        <taxon>Acaulosporaceae</taxon>
        <taxon>Acaulospora</taxon>
    </lineage>
</organism>
<evidence type="ECO:0000256" key="5">
    <source>
        <dbReference type="ARBA" id="ARBA00023136"/>
    </source>
</evidence>
<dbReference type="InterPro" id="IPR036259">
    <property type="entry name" value="MFS_trans_sf"/>
</dbReference>
<keyword evidence="9" id="KW-1185">Reference proteome</keyword>
<feature type="transmembrane region" description="Helical" evidence="6">
    <location>
        <begin position="230"/>
        <end position="251"/>
    </location>
</feature>
<dbReference type="InterPro" id="IPR020846">
    <property type="entry name" value="MFS_dom"/>
</dbReference>
<comment type="subcellular location">
    <subcellularLocation>
        <location evidence="1">Membrane</location>
        <topology evidence="1">Multi-pass membrane protein</topology>
    </subcellularLocation>
</comment>
<dbReference type="OrthoDB" id="2985014at2759"/>
<dbReference type="SUPFAM" id="SSF103473">
    <property type="entry name" value="MFS general substrate transporter"/>
    <property type="match status" value="1"/>
</dbReference>
<feature type="transmembrane region" description="Helical" evidence="6">
    <location>
        <begin position="68"/>
        <end position="90"/>
    </location>
</feature>
<dbReference type="GO" id="GO:0022857">
    <property type="term" value="F:transmembrane transporter activity"/>
    <property type="evidence" value="ECO:0007669"/>
    <property type="project" value="InterPro"/>
</dbReference>
<dbReference type="AlphaFoldDB" id="A0A9N8ZYM0"/>
<dbReference type="PANTHER" id="PTHR43791:SF36">
    <property type="entry name" value="TRANSPORTER, PUTATIVE (AFU_ORTHOLOGUE AFUA_6G08340)-RELATED"/>
    <property type="match status" value="1"/>
</dbReference>
<feature type="transmembrane region" description="Helical" evidence="6">
    <location>
        <begin position="138"/>
        <end position="159"/>
    </location>
</feature>
<dbReference type="FunFam" id="1.20.1250.20:FF:000013">
    <property type="entry name" value="MFS general substrate transporter"/>
    <property type="match status" value="1"/>
</dbReference>
<evidence type="ECO:0000313" key="9">
    <source>
        <dbReference type="Proteomes" id="UP000789342"/>
    </source>
</evidence>
<sequence length="353" mass="39081">MVTRFLLGTFEAGFFPGVVFYITMWYKRSEQNYRVGLLFSGATIAGAFGGLLGYLVMDLNGKYGLSGWQWIFLIDGSVTVVAAIIAYFTILDFPQTAKWLSESERKLALQRLQHDTGSLITNNFRVDQIMIAVRDWKVWISTFIFMGIVAGTYSFSFFIPTIVHGMGFTPVISQLLTAPPFICGSVTTISTAILSDKIRNRALFLTSFLTFTMCGYLLLIIPGASTAVKYLGTCVIGLGLFPCVSISITWLTSNMAGDLKRAVGSAIMLSVGNIGGVIASQMYQSKDSPDYRIGNTIALCFLMMSTVLVSIQHQRLKKENERKIRDPGQYLKGKSEEEIGNLGDIHPEFIYNL</sequence>
<evidence type="ECO:0000256" key="2">
    <source>
        <dbReference type="ARBA" id="ARBA00022448"/>
    </source>
</evidence>
<name>A0A9N8ZYM0_9GLOM</name>
<dbReference type="InterPro" id="IPR011701">
    <property type="entry name" value="MFS"/>
</dbReference>
<protein>
    <submittedName>
        <fullName evidence="8">3469_t:CDS:1</fullName>
    </submittedName>
</protein>
<proteinExistence type="predicted"/>
<keyword evidence="5 6" id="KW-0472">Membrane</keyword>
<accession>A0A9N8ZYM0</accession>
<evidence type="ECO:0000256" key="4">
    <source>
        <dbReference type="ARBA" id="ARBA00022989"/>
    </source>
</evidence>
<dbReference type="Pfam" id="PF07690">
    <property type="entry name" value="MFS_1"/>
    <property type="match status" value="1"/>
</dbReference>
<feature type="transmembrane region" description="Helical" evidence="6">
    <location>
        <begin position="263"/>
        <end position="281"/>
    </location>
</feature>
<feature type="transmembrane region" description="Helical" evidence="6">
    <location>
        <begin position="171"/>
        <end position="195"/>
    </location>
</feature>
<feature type="transmembrane region" description="Helical" evidence="6">
    <location>
        <begin position="293"/>
        <end position="311"/>
    </location>
</feature>
<keyword evidence="3 6" id="KW-0812">Transmembrane</keyword>
<dbReference type="EMBL" id="CAJVPV010001940">
    <property type="protein sequence ID" value="CAG8513101.1"/>
    <property type="molecule type" value="Genomic_DNA"/>
</dbReference>
<feature type="transmembrane region" description="Helical" evidence="6">
    <location>
        <begin position="202"/>
        <end position="224"/>
    </location>
</feature>
<dbReference type="Gene3D" id="1.20.1250.20">
    <property type="entry name" value="MFS general substrate transporter like domains"/>
    <property type="match status" value="2"/>
</dbReference>
<keyword evidence="4 6" id="KW-1133">Transmembrane helix</keyword>
<evidence type="ECO:0000256" key="1">
    <source>
        <dbReference type="ARBA" id="ARBA00004141"/>
    </source>
</evidence>
<keyword evidence="2" id="KW-0813">Transport</keyword>
<evidence type="ECO:0000256" key="6">
    <source>
        <dbReference type="SAM" id="Phobius"/>
    </source>
</evidence>
<evidence type="ECO:0000256" key="3">
    <source>
        <dbReference type="ARBA" id="ARBA00022692"/>
    </source>
</evidence>
<comment type="caution">
    <text evidence="8">The sequence shown here is derived from an EMBL/GenBank/DDBJ whole genome shotgun (WGS) entry which is preliminary data.</text>
</comment>
<feature type="domain" description="Major facilitator superfamily (MFS) profile" evidence="7">
    <location>
        <begin position="1"/>
        <end position="317"/>
    </location>
</feature>